<keyword evidence="5" id="KW-0560">Oxidoreductase</keyword>
<dbReference type="PANTHER" id="PTHR42877:SF8">
    <property type="entry name" value="MONOOXYGENASE"/>
    <property type="match status" value="1"/>
</dbReference>
<evidence type="ECO:0000313" key="7">
    <source>
        <dbReference type="EMBL" id="PKY06945.1"/>
    </source>
</evidence>
<dbReference type="GeneID" id="36545528"/>
<evidence type="ECO:0000256" key="1">
    <source>
        <dbReference type="ARBA" id="ARBA00001974"/>
    </source>
</evidence>
<dbReference type="InterPro" id="IPR051209">
    <property type="entry name" value="FAD-bind_Monooxygenase_sf"/>
</dbReference>
<dbReference type="PANTHER" id="PTHR42877">
    <property type="entry name" value="L-ORNITHINE N(5)-MONOOXYGENASE-RELATED"/>
    <property type="match status" value="1"/>
</dbReference>
<dbReference type="EMBL" id="MSFM01000002">
    <property type="protein sequence ID" value="PKY06945.1"/>
    <property type="molecule type" value="Genomic_DNA"/>
</dbReference>
<keyword evidence="3" id="KW-0285">Flavoprotein</keyword>
<dbReference type="PRINTS" id="PR00469">
    <property type="entry name" value="PNDRDTASEII"/>
</dbReference>
<dbReference type="AlphaFoldDB" id="A0A2I1DAP9"/>
<evidence type="ECO:0000313" key="8">
    <source>
        <dbReference type="Proteomes" id="UP000234254"/>
    </source>
</evidence>
<dbReference type="InterPro" id="IPR020946">
    <property type="entry name" value="Flavin_mOase-like"/>
</dbReference>
<comment type="cofactor">
    <cofactor evidence="1">
        <name>FAD</name>
        <dbReference type="ChEBI" id="CHEBI:57692"/>
    </cofactor>
</comment>
<dbReference type="GO" id="GO:0004499">
    <property type="term" value="F:N,N-dimethylaniline monooxygenase activity"/>
    <property type="evidence" value="ECO:0007669"/>
    <property type="project" value="InterPro"/>
</dbReference>
<dbReference type="RefSeq" id="XP_024695539.1">
    <property type="nucleotide sequence ID" value="XM_024838004.1"/>
</dbReference>
<evidence type="ECO:0000256" key="4">
    <source>
        <dbReference type="ARBA" id="ARBA00022827"/>
    </source>
</evidence>
<name>A0A2I1DAP9_ASPC2</name>
<reference evidence="7" key="1">
    <citation type="submission" date="2016-12" db="EMBL/GenBank/DDBJ databases">
        <title>The genomes of Aspergillus section Nigri reveals drivers in fungal speciation.</title>
        <authorList>
            <consortium name="DOE Joint Genome Institute"/>
            <person name="Vesth T.C."/>
            <person name="Nybo J."/>
            <person name="Theobald S."/>
            <person name="Brandl J."/>
            <person name="Frisvad J.C."/>
            <person name="Nielsen K.F."/>
            <person name="Lyhne E.K."/>
            <person name="Kogle M.E."/>
            <person name="Kuo A."/>
            <person name="Riley R."/>
            <person name="Clum A."/>
            <person name="Nolan M."/>
            <person name="Lipzen A."/>
            <person name="Salamov A."/>
            <person name="Henrissat B."/>
            <person name="Wiebenga A."/>
            <person name="De vries R.P."/>
            <person name="Grigoriev I.V."/>
            <person name="Mortensen U.H."/>
            <person name="Andersen M.R."/>
            <person name="Baker S.E."/>
        </authorList>
    </citation>
    <scope>NUCLEOTIDE SEQUENCE</scope>
    <source>
        <strain evidence="7">IBT 28561</strain>
    </source>
</reference>
<protein>
    <submittedName>
        <fullName evidence="7">FAD/NAD(P)-binding domain-containing protein</fullName>
    </submittedName>
</protein>
<dbReference type="GO" id="GO:0050660">
    <property type="term" value="F:flavin adenine dinucleotide binding"/>
    <property type="evidence" value="ECO:0007669"/>
    <property type="project" value="InterPro"/>
</dbReference>
<dbReference type="Gene3D" id="3.50.50.60">
    <property type="entry name" value="FAD/NAD(P)-binding domain"/>
    <property type="match status" value="2"/>
</dbReference>
<dbReference type="VEuPathDB" id="FungiDB:P168DRAFT_295012"/>
<feature type="compositionally biased region" description="Polar residues" evidence="6">
    <location>
        <begin position="12"/>
        <end position="27"/>
    </location>
</feature>
<dbReference type="GO" id="GO:0050661">
    <property type="term" value="F:NADP binding"/>
    <property type="evidence" value="ECO:0007669"/>
    <property type="project" value="InterPro"/>
</dbReference>
<evidence type="ECO:0000256" key="3">
    <source>
        <dbReference type="ARBA" id="ARBA00022630"/>
    </source>
</evidence>
<comment type="similarity">
    <text evidence="2">Belongs to the FAD-binding monooxygenase family.</text>
</comment>
<evidence type="ECO:0000256" key="6">
    <source>
        <dbReference type="SAM" id="MobiDB-lite"/>
    </source>
</evidence>
<keyword evidence="8" id="KW-1185">Reference proteome</keyword>
<dbReference type="Pfam" id="PF00743">
    <property type="entry name" value="FMO-like"/>
    <property type="match status" value="1"/>
</dbReference>
<dbReference type="InterPro" id="IPR036188">
    <property type="entry name" value="FAD/NAD-bd_sf"/>
</dbReference>
<dbReference type="Proteomes" id="UP000234254">
    <property type="component" value="Unassembled WGS sequence"/>
</dbReference>
<dbReference type="OrthoDB" id="74360at2759"/>
<evidence type="ECO:0000256" key="5">
    <source>
        <dbReference type="ARBA" id="ARBA00023002"/>
    </source>
</evidence>
<sequence length="565" mass="64676">MARVALRPQSPLMPTSRRTSATKTTEQPFATRRKVRIVCVGAGASGLQMAYKMERKLKDVEFQIYEKNKDVGGTWLENRYPGCECDIPSHSYQFAWERNPDWSRFYSSSEEIWRYFKSIAVKYDLEKYVKFEHKVRSAQWNENQGKWDLVITKPDGTEMHDQCEILANCSGLLNSWKWPDVPGILDYKGTLLHSAAWDATQEFAGKTIAVIGGGSSAVQIIPVLQKSAKKLIPFLRSPVWITTGYAAKMAGPNGTNFSYSEEQKKEFRTSPKKFDEYCRTVEGELNKRFSLVQLEHEDQKKSKEVVANMMRQRLGNDPELCQKLVPSYALGCRRLTPGVSYLESLTEDNVDAQFKGVARFTPKGVVDDDGVEHEVDVVVCATGFNTNFAPHFSVIGQNNRNLQQEWDIMPQGYLSVMANGYPNMYFFVGPNGPVSHSSTLPTFGWNTRYMFKMIDKMQKEGIKAYNPKAEAQRDFFNHTHEMMKRTAWSSACRSWFKNGKVHGPTVAVWAGSRLQYFEALKDVRFEDFDISYISDNRFQYFGNGYTETELDPEGNSTWYFDDPDL</sequence>
<organism evidence="7 8">
    <name type="scientific">Aspergillus campestris (strain IBT 28561)</name>
    <dbReference type="NCBI Taxonomy" id="1392248"/>
    <lineage>
        <taxon>Eukaryota</taxon>
        <taxon>Fungi</taxon>
        <taxon>Dikarya</taxon>
        <taxon>Ascomycota</taxon>
        <taxon>Pezizomycotina</taxon>
        <taxon>Eurotiomycetes</taxon>
        <taxon>Eurotiomycetidae</taxon>
        <taxon>Eurotiales</taxon>
        <taxon>Aspergillaceae</taxon>
        <taxon>Aspergillus</taxon>
        <taxon>Aspergillus subgen. Circumdati</taxon>
    </lineage>
</organism>
<proteinExistence type="inferred from homology"/>
<accession>A0A2I1DAP9</accession>
<feature type="region of interest" description="Disordered" evidence="6">
    <location>
        <begin position="1"/>
        <end position="27"/>
    </location>
</feature>
<evidence type="ECO:0000256" key="2">
    <source>
        <dbReference type="ARBA" id="ARBA00010139"/>
    </source>
</evidence>
<keyword evidence="4" id="KW-0274">FAD</keyword>
<comment type="caution">
    <text evidence="7">The sequence shown here is derived from an EMBL/GenBank/DDBJ whole genome shotgun (WGS) entry which is preliminary data.</text>
</comment>
<gene>
    <name evidence="7" type="ORF">P168DRAFT_295012</name>
</gene>
<dbReference type="SUPFAM" id="SSF51905">
    <property type="entry name" value="FAD/NAD(P)-binding domain"/>
    <property type="match status" value="3"/>
</dbReference>